<comment type="similarity">
    <text evidence="1">Belongs to the YciI family.</text>
</comment>
<organism evidence="3 4">
    <name type="scientific">Marinomonas colpomeniae</name>
    <dbReference type="NCBI Taxonomy" id="2774408"/>
    <lineage>
        <taxon>Bacteria</taxon>
        <taxon>Pseudomonadati</taxon>
        <taxon>Pseudomonadota</taxon>
        <taxon>Gammaproteobacteria</taxon>
        <taxon>Oceanospirillales</taxon>
        <taxon>Oceanospirillaceae</taxon>
        <taxon>Marinomonas</taxon>
    </lineage>
</organism>
<feature type="domain" description="YCII-related" evidence="2">
    <location>
        <begin position="32"/>
        <end position="107"/>
    </location>
</feature>
<reference evidence="3 4" key="1">
    <citation type="submission" date="2020-09" db="EMBL/GenBank/DDBJ databases">
        <title>Marinomonas sp. nov., isolated from the cysticercosis algae of Qingdao, China.</title>
        <authorList>
            <person name="Sun X."/>
        </authorList>
    </citation>
    <scope>NUCLEOTIDE SEQUENCE [LARGE SCALE GENOMIC DNA]</scope>
    <source>
        <strain evidence="3 4">SM2066</strain>
    </source>
</reference>
<keyword evidence="4" id="KW-1185">Reference proteome</keyword>
<evidence type="ECO:0000256" key="1">
    <source>
        <dbReference type="ARBA" id="ARBA00007689"/>
    </source>
</evidence>
<dbReference type="Proteomes" id="UP000604161">
    <property type="component" value="Unassembled WGS sequence"/>
</dbReference>
<accession>A0ABR8NW53</accession>
<name>A0ABR8NW53_9GAMM</name>
<dbReference type="Gene3D" id="3.30.70.1060">
    <property type="entry name" value="Dimeric alpha+beta barrel"/>
    <property type="match status" value="1"/>
</dbReference>
<dbReference type="Pfam" id="PF03795">
    <property type="entry name" value="YCII"/>
    <property type="match status" value="1"/>
</dbReference>
<dbReference type="EMBL" id="JACYFC010000001">
    <property type="protein sequence ID" value="MBD5770279.1"/>
    <property type="molecule type" value="Genomic_DNA"/>
</dbReference>
<dbReference type="InterPro" id="IPR005545">
    <property type="entry name" value="YCII"/>
</dbReference>
<gene>
    <name evidence="3" type="ORF">IF202_04375</name>
</gene>
<evidence type="ECO:0000313" key="3">
    <source>
        <dbReference type="EMBL" id="MBD5770279.1"/>
    </source>
</evidence>
<protein>
    <recommendedName>
        <fullName evidence="2">YCII-related domain-containing protein</fullName>
    </recommendedName>
</protein>
<evidence type="ECO:0000259" key="2">
    <source>
        <dbReference type="Pfam" id="PF03795"/>
    </source>
</evidence>
<comment type="caution">
    <text evidence="3">The sequence shown here is derived from an EMBL/GenBank/DDBJ whole genome shotgun (WGS) entry which is preliminary data.</text>
</comment>
<proteinExistence type="inferred from homology"/>
<sequence>MADWNEYKAASKKRGSLAMEVFIIESTPAGDPELVKQTLPDHLAYQAEQEQAGTLMFAGPLSDDSGENMNGSGMIIYKTASLERAKSITEKDPMHSSGARIYKIRRWLINEGSLQIDIKLSAQSVSLSED</sequence>
<dbReference type="RefSeq" id="WP_191593632.1">
    <property type="nucleotide sequence ID" value="NZ_JACYFC010000001.1"/>
</dbReference>
<dbReference type="SUPFAM" id="SSF54909">
    <property type="entry name" value="Dimeric alpha+beta barrel"/>
    <property type="match status" value="1"/>
</dbReference>
<dbReference type="InterPro" id="IPR011008">
    <property type="entry name" value="Dimeric_a/b-barrel"/>
</dbReference>
<evidence type="ECO:0000313" key="4">
    <source>
        <dbReference type="Proteomes" id="UP000604161"/>
    </source>
</evidence>